<dbReference type="EMBL" id="CP054698">
    <property type="protein sequence ID" value="QMS87956.1"/>
    <property type="molecule type" value="Genomic_DNA"/>
</dbReference>
<sequence>MTAKIHFISGLPRSGSTLLGALLRQNPQFHASMSSPVGSLVNRMLEAMSEDNEFSVFITPEQKRALTLNIFSTFYQSQAEKEVIFDTNRLWCSKLSLIHELFPHSKVICCVRNVAWIMDSIERLVRKNSFDVSRLFNNPTERATVYTRTEALSQGGRLVGFAYNALKEAFYSEYSSRLLLVDYDLLAQKPDKVLHLIYQFLEEEPFNHDFENVQYDAPEFDNRLNLKGLHTVRSKVELQERQTILPPDLFTQFNQLSFWTNPSNSLANLIVAQPTDTTVKS</sequence>
<dbReference type="Pfam" id="PF13469">
    <property type="entry name" value="Sulfotransfer_3"/>
    <property type="match status" value="1"/>
</dbReference>
<dbReference type="AlphaFoldDB" id="A0A7D7L9S5"/>
<reference evidence="2" key="1">
    <citation type="submission" date="2020-06" db="EMBL/GenBank/DDBJ databases">
        <title>Nostoc edaphicum CCNP1411 genome.</title>
        <authorList>
            <person name="Fidor A."/>
            <person name="Grabski M."/>
            <person name="Gawor J."/>
            <person name="Gromadka R."/>
            <person name="Wegrzyn G."/>
            <person name="Mazur-Marzec H."/>
        </authorList>
    </citation>
    <scope>NUCLEOTIDE SEQUENCE [LARGE SCALE GENOMIC DNA]</scope>
    <source>
        <strain evidence="2">CCNP1411</strain>
    </source>
</reference>
<protein>
    <submittedName>
        <fullName evidence="1">Sulfotransferase</fullName>
    </submittedName>
</protein>
<dbReference type="InterPro" id="IPR027417">
    <property type="entry name" value="P-loop_NTPase"/>
</dbReference>
<evidence type="ECO:0000313" key="1">
    <source>
        <dbReference type="EMBL" id="QMS87956.1"/>
    </source>
</evidence>
<keyword evidence="1" id="KW-0808">Transferase</keyword>
<keyword evidence="2" id="KW-1185">Reference proteome</keyword>
<gene>
    <name evidence="1" type="ORF">HUN01_10270</name>
</gene>
<dbReference type="SUPFAM" id="SSF52540">
    <property type="entry name" value="P-loop containing nucleoside triphosphate hydrolases"/>
    <property type="match status" value="1"/>
</dbReference>
<name>A0A7D7L9S5_9NOSO</name>
<proteinExistence type="predicted"/>
<dbReference type="Proteomes" id="UP000514713">
    <property type="component" value="Chromosome"/>
</dbReference>
<dbReference type="KEGG" id="ned:HUN01_10270"/>
<dbReference type="Gene3D" id="3.40.50.300">
    <property type="entry name" value="P-loop containing nucleotide triphosphate hydrolases"/>
    <property type="match status" value="1"/>
</dbReference>
<dbReference type="GO" id="GO:0016740">
    <property type="term" value="F:transferase activity"/>
    <property type="evidence" value="ECO:0007669"/>
    <property type="project" value="UniProtKB-KW"/>
</dbReference>
<accession>A0A7D7L9S5</accession>
<organism evidence="1 2">
    <name type="scientific">Nostoc edaphicum CCNP1411</name>
    <dbReference type="NCBI Taxonomy" id="1472755"/>
    <lineage>
        <taxon>Bacteria</taxon>
        <taxon>Bacillati</taxon>
        <taxon>Cyanobacteriota</taxon>
        <taxon>Cyanophyceae</taxon>
        <taxon>Nostocales</taxon>
        <taxon>Nostocaceae</taxon>
        <taxon>Nostoc</taxon>
    </lineage>
</organism>
<dbReference type="RefSeq" id="WP_181931177.1">
    <property type="nucleotide sequence ID" value="NZ_CP054698.1"/>
</dbReference>
<evidence type="ECO:0000313" key="2">
    <source>
        <dbReference type="Proteomes" id="UP000514713"/>
    </source>
</evidence>